<name>A0A820MVY9_9BILA</name>
<accession>A0A820MVY9</accession>
<protein>
    <recommendedName>
        <fullName evidence="1">F-box domain-containing protein</fullName>
    </recommendedName>
</protein>
<feature type="non-terminal residue" evidence="2">
    <location>
        <position position="116"/>
    </location>
</feature>
<dbReference type="Pfam" id="PF00646">
    <property type="entry name" value="F-box"/>
    <property type="match status" value="1"/>
</dbReference>
<dbReference type="PROSITE" id="PS50181">
    <property type="entry name" value="FBOX"/>
    <property type="match status" value="1"/>
</dbReference>
<dbReference type="CDD" id="cd09917">
    <property type="entry name" value="F-box_SF"/>
    <property type="match status" value="1"/>
</dbReference>
<dbReference type="InterPro" id="IPR036047">
    <property type="entry name" value="F-box-like_dom_sf"/>
</dbReference>
<feature type="domain" description="F-box" evidence="1">
    <location>
        <begin position="28"/>
        <end position="78"/>
    </location>
</feature>
<dbReference type="AlphaFoldDB" id="A0A820MVY9"/>
<organism evidence="2 3">
    <name type="scientific">Adineta steineri</name>
    <dbReference type="NCBI Taxonomy" id="433720"/>
    <lineage>
        <taxon>Eukaryota</taxon>
        <taxon>Metazoa</taxon>
        <taxon>Spiralia</taxon>
        <taxon>Gnathifera</taxon>
        <taxon>Rotifera</taxon>
        <taxon>Eurotatoria</taxon>
        <taxon>Bdelloidea</taxon>
        <taxon>Adinetida</taxon>
        <taxon>Adinetidae</taxon>
        <taxon>Adineta</taxon>
    </lineage>
</organism>
<sequence>MASKRQHTTLSVTNTHRDLLQKRFKHQSTIFERLPNELHIEIFSYLLHVDIVYAFSQLNNRFQNLILNHCHTFDFKSINSTKFKCIIRQHQPERWRYLRLSNETETPGQIIYFFRQ</sequence>
<evidence type="ECO:0000313" key="2">
    <source>
        <dbReference type="EMBL" id="CAF4380775.1"/>
    </source>
</evidence>
<evidence type="ECO:0000259" key="1">
    <source>
        <dbReference type="PROSITE" id="PS50181"/>
    </source>
</evidence>
<proteinExistence type="predicted"/>
<dbReference type="SUPFAM" id="SSF81383">
    <property type="entry name" value="F-box domain"/>
    <property type="match status" value="1"/>
</dbReference>
<gene>
    <name evidence="2" type="ORF">OXD698_LOCUS50365</name>
</gene>
<dbReference type="EMBL" id="CAJOAZ010024031">
    <property type="protein sequence ID" value="CAF4380775.1"/>
    <property type="molecule type" value="Genomic_DNA"/>
</dbReference>
<reference evidence="2" key="1">
    <citation type="submission" date="2021-02" db="EMBL/GenBank/DDBJ databases">
        <authorList>
            <person name="Nowell W R."/>
        </authorList>
    </citation>
    <scope>NUCLEOTIDE SEQUENCE</scope>
</reference>
<comment type="caution">
    <text evidence="2">The sequence shown here is derived from an EMBL/GenBank/DDBJ whole genome shotgun (WGS) entry which is preliminary data.</text>
</comment>
<dbReference type="Proteomes" id="UP000663844">
    <property type="component" value="Unassembled WGS sequence"/>
</dbReference>
<evidence type="ECO:0000313" key="3">
    <source>
        <dbReference type="Proteomes" id="UP000663844"/>
    </source>
</evidence>
<dbReference type="Gene3D" id="1.20.1280.50">
    <property type="match status" value="1"/>
</dbReference>
<dbReference type="InterPro" id="IPR001810">
    <property type="entry name" value="F-box_dom"/>
</dbReference>